<dbReference type="Proteomes" id="UP000092993">
    <property type="component" value="Unassembled WGS sequence"/>
</dbReference>
<gene>
    <name evidence="1" type="ORF">A0H81_09757</name>
</gene>
<proteinExistence type="predicted"/>
<accession>A0A1C7M012</accession>
<protein>
    <submittedName>
        <fullName evidence="1">Uncharacterized protein</fullName>
    </submittedName>
</protein>
<sequence>MFSYRHHIVFSKPHAIKIVDLTHMSMLVSPLYFLTRSQVHSIQRFSKTVVPERALHFPCDTNQRHILIPSFHHIF</sequence>
<reference evidence="1 2" key="1">
    <citation type="submission" date="2016-03" db="EMBL/GenBank/DDBJ databases">
        <title>Whole genome sequencing of Grifola frondosa 9006-11.</title>
        <authorList>
            <person name="Min B."/>
            <person name="Park H."/>
            <person name="Kim J.-G."/>
            <person name="Cho H."/>
            <person name="Oh Y.-L."/>
            <person name="Kong W.-S."/>
            <person name="Choi I.-G."/>
        </authorList>
    </citation>
    <scope>NUCLEOTIDE SEQUENCE [LARGE SCALE GENOMIC DNA]</scope>
    <source>
        <strain evidence="1 2">9006-11</strain>
    </source>
</reference>
<evidence type="ECO:0000313" key="1">
    <source>
        <dbReference type="EMBL" id="OBZ70265.1"/>
    </source>
</evidence>
<name>A0A1C7M012_GRIFR</name>
<dbReference type="AlphaFoldDB" id="A0A1C7M012"/>
<keyword evidence="2" id="KW-1185">Reference proteome</keyword>
<dbReference type="EMBL" id="LUGG01000014">
    <property type="protein sequence ID" value="OBZ70265.1"/>
    <property type="molecule type" value="Genomic_DNA"/>
</dbReference>
<comment type="caution">
    <text evidence="1">The sequence shown here is derived from an EMBL/GenBank/DDBJ whole genome shotgun (WGS) entry which is preliminary data.</text>
</comment>
<evidence type="ECO:0000313" key="2">
    <source>
        <dbReference type="Proteomes" id="UP000092993"/>
    </source>
</evidence>
<organism evidence="1 2">
    <name type="scientific">Grifola frondosa</name>
    <name type="common">Maitake</name>
    <name type="synonym">Polyporus frondosus</name>
    <dbReference type="NCBI Taxonomy" id="5627"/>
    <lineage>
        <taxon>Eukaryota</taxon>
        <taxon>Fungi</taxon>
        <taxon>Dikarya</taxon>
        <taxon>Basidiomycota</taxon>
        <taxon>Agaricomycotina</taxon>
        <taxon>Agaricomycetes</taxon>
        <taxon>Polyporales</taxon>
        <taxon>Grifolaceae</taxon>
        <taxon>Grifola</taxon>
    </lineage>
</organism>